<dbReference type="Proteomes" id="UP000199017">
    <property type="component" value="Unassembled WGS sequence"/>
</dbReference>
<keyword evidence="4 6" id="KW-1133">Transmembrane helix</keyword>
<evidence type="ECO:0000313" key="7">
    <source>
        <dbReference type="EMBL" id="SDI76853.1"/>
    </source>
</evidence>
<reference evidence="7 8" key="1">
    <citation type="submission" date="2016-10" db="EMBL/GenBank/DDBJ databases">
        <authorList>
            <person name="de Groot N.N."/>
        </authorList>
    </citation>
    <scope>NUCLEOTIDE SEQUENCE [LARGE SCALE GENOMIC DNA]</scope>
    <source>
        <strain evidence="8">P4B,CCM 7963,CECT 7998,DSM 25260,IBRC-M 10614,KCTC 13821</strain>
    </source>
</reference>
<sequence>MLKEKEWIWLQRLLLLAVSLLIIYLLSLLKPIWSFLLNAAGKVLLPFIIAAFIAYLLHPIIDFLQKRHIPRSISILIVYVVFFGGGAWAIWYFSPVMYNQVEKFTRYLPGYFEQLYTIFSNLHHRIDTLPPAIHDSIELAFEQSELKAKESLNGLIHKWRNVVDIIILLLLLPFLVFYLLKDLKAIERTIKHVVPNKWRDEGEMLAGAVDEALGDYIRGQFMVAGAVGILSFFGLWLINIPNAIILGLFIAITDIIPYFGPVLGAAPALMAAASVSTSKLIITIILLFLIQQIEGNFLSPYVVGRNVHLHPLVIVFALLLGFEVAGFLGLLIAVPIFVVANNIFHTFKKQKVTLKRTP</sequence>
<comment type="subcellular location">
    <subcellularLocation>
        <location evidence="1">Membrane</location>
        <topology evidence="1">Multi-pass membrane protein</topology>
    </subcellularLocation>
</comment>
<evidence type="ECO:0000256" key="6">
    <source>
        <dbReference type="SAM" id="Phobius"/>
    </source>
</evidence>
<name>A0A1G8N9R6_9BACI</name>
<keyword evidence="5 6" id="KW-0472">Membrane</keyword>
<dbReference type="RefSeq" id="WP_170031472.1">
    <property type="nucleotide sequence ID" value="NZ_FNDU01000011.1"/>
</dbReference>
<dbReference type="STRING" id="930129.SAMN05216352_111162"/>
<dbReference type="EMBL" id="FNDU01000011">
    <property type="protein sequence ID" value="SDI76853.1"/>
    <property type="molecule type" value="Genomic_DNA"/>
</dbReference>
<accession>A0A1G8N9R6</accession>
<organism evidence="7 8">
    <name type="scientific">Alteribacillus bidgolensis</name>
    <dbReference type="NCBI Taxonomy" id="930129"/>
    <lineage>
        <taxon>Bacteria</taxon>
        <taxon>Bacillati</taxon>
        <taxon>Bacillota</taxon>
        <taxon>Bacilli</taxon>
        <taxon>Bacillales</taxon>
        <taxon>Bacillaceae</taxon>
        <taxon>Alteribacillus</taxon>
    </lineage>
</organism>
<dbReference type="GO" id="GO:0055085">
    <property type="term" value="P:transmembrane transport"/>
    <property type="evidence" value="ECO:0007669"/>
    <property type="project" value="TreeGrafter"/>
</dbReference>
<feature type="transmembrane region" description="Helical" evidence="6">
    <location>
        <begin position="244"/>
        <end position="263"/>
    </location>
</feature>
<gene>
    <name evidence="7" type="ORF">SAMN05216352_111162</name>
</gene>
<proteinExistence type="inferred from homology"/>
<keyword evidence="8" id="KW-1185">Reference proteome</keyword>
<feature type="transmembrane region" description="Helical" evidence="6">
    <location>
        <begin position="221"/>
        <end position="238"/>
    </location>
</feature>
<keyword evidence="3 6" id="KW-0812">Transmembrane</keyword>
<evidence type="ECO:0000256" key="2">
    <source>
        <dbReference type="ARBA" id="ARBA00009773"/>
    </source>
</evidence>
<evidence type="ECO:0000313" key="8">
    <source>
        <dbReference type="Proteomes" id="UP000199017"/>
    </source>
</evidence>
<evidence type="ECO:0000256" key="4">
    <source>
        <dbReference type="ARBA" id="ARBA00022989"/>
    </source>
</evidence>
<dbReference type="PANTHER" id="PTHR21716">
    <property type="entry name" value="TRANSMEMBRANE PROTEIN"/>
    <property type="match status" value="1"/>
</dbReference>
<dbReference type="Pfam" id="PF01594">
    <property type="entry name" value="AI-2E_transport"/>
    <property type="match status" value="1"/>
</dbReference>
<dbReference type="PANTHER" id="PTHR21716:SF15">
    <property type="entry name" value="TRANSPORT PROTEIN YRRI-RELATED"/>
    <property type="match status" value="1"/>
</dbReference>
<comment type="similarity">
    <text evidence="2">Belongs to the autoinducer-2 exporter (AI-2E) (TC 2.A.86) family.</text>
</comment>
<dbReference type="InterPro" id="IPR002549">
    <property type="entry name" value="AI-2E-like"/>
</dbReference>
<feature type="transmembrane region" description="Helical" evidence="6">
    <location>
        <begin position="313"/>
        <end position="340"/>
    </location>
</feature>
<feature type="transmembrane region" description="Helical" evidence="6">
    <location>
        <begin position="162"/>
        <end position="180"/>
    </location>
</feature>
<evidence type="ECO:0000256" key="1">
    <source>
        <dbReference type="ARBA" id="ARBA00004141"/>
    </source>
</evidence>
<evidence type="ECO:0000256" key="5">
    <source>
        <dbReference type="ARBA" id="ARBA00023136"/>
    </source>
</evidence>
<dbReference type="AlphaFoldDB" id="A0A1G8N9R6"/>
<feature type="transmembrane region" description="Helical" evidence="6">
    <location>
        <begin position="73"/>
        <end position="93"/>
    </location>
</feature>
<dbReference type="GO" id="GO:0016020">
    <property type="term" value="C:membrane"/>
    <property type="evidence" value="ECO:0007669"/>
    <property type="project" value="UniProtKB-SubCell"/>
</dbReference>
<feature type="transmembrane region" description="Helical" evidence="6">
    <location>
        <begin position="12"/>
        <end position="33"/>
    </location>
</feature>
<protein>
    <submittedName>
        <fullName evidence="7">Predicted PurR-regulated permease PerM</fullName>
    </submittedName>
</protein>
<feature type="transmembrane region" description="Helical" evidence="6">
    <location>
        <begin position="39"/>
        <end position="61"/>
    </location>
</feature>
<feature type="transmembrane region" description="Helical" evidence="6">
    <location>
        <begin position="270"/>
        <end position="293"/>
    </location>
</feature>
<evidence type="ECO:0000256" key="3">
    <source>
        <dbReference type="ARBA" id="ARBA00022692"/>
    </source>
</evidence>